<dbReference type="Proteomes" id="UP000792374">
    <property type="component" value="Genome"/>
</dbReference>
<evidence type="ECO:0000313" key="3">
    <source>
        <dbReference type="Proteomes" id="UP000792374"/>
    </source>
</evidence>
<reference evidence="2" key="1">
    <citation type="journal article" date="2013" name="J. Virol.">
        <title>New Insights into the Evolution of Entomopoxvirinae from the Complete Genome Sequences of Four Entomopoxviruses Infecting Adoxophyes honmai, Choristoneura biennis, Choristoneura rosaceana, and Mythimna separata.</title>
        <authorList>
            <person name="Theze J."/>
            <person name="Takatsuka J."/>
            <person name="Li Z."/>
            <person name="Gallais J."/>
            <person name="Doucet D."/>
            <person name="Arif B."/>
            <person name="Nakai M."/>
            <person name="Herniou E.A."/>
        </authorList>
    </citation>
    <scope>NUCLEOTIDE SEQUENCE</scope>
</reference>
<keyword evidence="1" id="KW-0812">Transmembrane</keyword>
<accession>A0ABM9QK51</accession>
<keyword evidence="1" id="KW-0472">Membrane</keyword>
<dbReference type="RefSeq" id="YP_008004423.1">
    <property type="nucleotide sequence ID" value="NC_021249.1"/>
</dbReference>
<sequence length="186" mass="21283">MLLSDDYEIILNGSNIIRSIVISFDLYSKKCTIDIKNLPNGYNSQQSGFNIRFIDKNNQIKYNNVQYGDRPISANKCEIALSGDDILYATSYVPTVAIYNKITNTEYDTNIITAIIRITPDIISLTRSPINEASIGDRFISNCDFIAIPKPELPSYEKNYSEYIKIVILIFILIFSIYFTNIYQNK</sequence>
<evidence type="ECO:0000256" key="1">
    <source>
        <dbReference type="SAM" id="Phobius"/>
    </source>
</evidence>
<evidence type="ECO:0000313" key="2">
    <source>
        <dbReference type="EMBL" id="CCU55921.1"/>
    </source>
</evidence>
<dbReference type="EMBL" id="HF679133">
    <property type="protein sequence ID" value="CCU55921.1"/>
    <property type="molecule type" value="Genomic_DNA"/>
</dbReference>
<feature type="transmembrane region" description="Helical" evidence="1">
    <location>
        <begin position="163"/>
        <end position="183"/>
    </location>
</feature>
<organism evidence="2 3">
    <name type="scientific">Choristoneura rosaceana entomopoxvirus 'L'</name>
    <dbReference type="NCBI Taxonomy" id="1293539"/>
    <lineage>
        <taxon>Viruses</taxon>
        <taxon>Varidnaviria</taxon>
        <taxon>Bamfordvirae</taxon>
        <taxon>Nucleocytoviricota</taxon>
        <taxon>Pokkesviricetes</taxon>
        <taxon>Chitovirales</taxon>
        <taxon>Poxviridae</taxon>
        <taxon>Entomopoxvirinae</taxon>
        <taxon>Betaentomopoxvirus</taxon>
        <taxon>Betaentomopoxvirus crosaceana</taxon>
        <taxon>Choristoneura rosaceana entomopoxvirus</taxon>
    </lineage>
</organism>
<dbReference type="GeneID" id="15613344"/>
<keyword evidence="1" id="KW-1133">Transmembrane helix</keyword>
<keyword evidence="3" id="KW-1185">Reference proteome</keyword>
<proteinExistence type="predicted"/>
<name>A0ABM9QK51_9POXV</name>
<gene>
    <name evidence="2" type="ORF">CHREV_019</name>
</gene>
<protein>
    <submittedName>
        <fullName evidence="2">Uncharacterized protein</fullName>
    </submittedName>
</protein>